<dbReference type="PANTHER" id="PTHR30386:SF18">
    <property type="entry name" value="INNER MEMBRANE PROTEIN YIAV-RELATED"/>
    <property type="match status" value="1"/>
</dbReference>
<keyword evidence="1" id="KW-0175">Coiled coil</keyword>
<name>A0A5B9MMU3_9BACT</name>
<dbReference type="PANTHER" id="PTHR30386">
    <property type="entry name" value="MEMBRANE FUSION SUBUNIT OF EMRAB-TOLC MULTIDRUG EFFLUX PUMP"/>
    <property type="match status" value="1"/>
</dbReference>
<dbReference type="Gene3D" id="2.40.50.100">
    <property type="match status" value="1"/>
</dbReference>
<dbReference type="InterPro" id="IPR050739">
    <property type="entry name" value="MFP"/>
</dbReference>
<dbReference type="Gene3D" id="2.40.30.170">
    <property type="match status" value="1"/>
</dbReference>
<keyword evidence="3" id="KW-1185">Reference proteome</keyword>
<feature type="coiled-coil region" evidence="1">
    <location>
        <begin position="141"/>
        <end position="220"/>
    </location>
</feature>
<evidence type="ECO:0000313" key="3">
    <source>
        <dbReference type="Proteomes" id="UP000321353"/>
    </source>
</evidence>
<dbReference type="KEGG" id="smam:Mal15_63500"/>
<sequence length="580" mass="63993">MFHSKPTAVLLATSVLLLSGCSKRQSDLPPKAPRPVTVMDLMKIVPEDSFTVSGSATSWKTEQMGFEVGGRVQWVLEPGKNIDGRTMDADGTVIQDGTPLAALDPTQYEVAVDSARASLEAAQLDAEIIAQRIRDSIPADIRSAEADLKLARSEYDRVQLLRQSNAASQADFEDAQNRVATEEARLDRLKASKSQAEVELKAAEARVKSAQQALRDAERDLENTVLYASYPGQISEVQVVPGSVVSAGSPVLTLQMINPIKVAIEVSAKQSRDLERRRQLPVSFTLPDGSRTERNAMVYNVDPSADPSTRTFSVSLLIMNEQYRAPLTHLAGGETFARTQDIWPLKLNKIIGAPDNILVVEENSIERDAGGDYVWVATNARFGERLQEVTTVRKHYLTVLDARLPFLGNWVFRPVLFQQNNDNDGEKIDRESLITGKLEYPDDDRANWDGKSVVVDGGAHWVLRPGDLVSASVSDRRREEGYFVPVEAIYQESDRTYVFLVENDRAKRTEVIAELPETLSSGSLIQIRSLAGDEFAPGARMIVKGVHFLMDGEPVKVITSELPEHVSPEQEPVSGKEVSQ</sequence>
<dbReference type="RefSeq" id="WP_147871228.1">
    <property type="nucleotide sequence ID" value="NZ_CP036264.1"/>
</dbReference>
<dbReference type="AlphaFoldDB" id="A0A5B9MMU3"/>
<dbReference type="Gene3D" id="1.10.287.470">
    <property type="entry name" value="Helix hairpin bin"/>
    <property type="match status" value="1"/>
</dbReference>
<dbReference type="Proteomes" id="UP000321353">
    <property type="component" value="Chromosome"/>
</dbReference>
<evidence type="ECO:0000256" key="1">
    <source>
        <dbReference type="SAM" id="Coils"/>
    </source>
</evidence>
<organism evidence="2 3">
    <name type="scientific">Stieleria maiorica</name>
    <dbReference type="NCBI Taxonomy" id="2795974"/>
    <lineage>
        <taxon>Bacteria</taxon>
        <taxon>Pseudomonadati</taxon>
        <taxon>Planctomycetota</taxon>
        <taxon>Planctomycetia</taxon>
        <taxon>Pirellulales</taxon>
        <taxon>Pirellulaceae</taxon>
        <taxon>Stieleria</taxon>
    </lineage>
</organism>
<dbReference type="Gene3D" id="2.40.420.20">
    <property type="match status" value="1"/>
</dbReference>
<proteinExistence type="predicted"/>
<evidence type="ECO:0000313" key="2">
    <source>
        <dbReference type="EMBL" id="QEG02264.1"/>
    </source>
</evidence>
<dbReference type="PROSITE" id="PS51257">
    <property type="entry name" value="PROKAR_LIPOPROTEIN"/>
    <property type="match status" value="1"/>
</dbReference>
<protein>
    <submittedName>
        <fullName evidence="2">Macrolide export protein MacA</fullName>
    </submittedName>
</protein>
<dbReference type="SUPFAM" id="SSF111369">
    <property type="entry name" value="HlyD-like secretion proteins"/>
    <property type="match status" value="2"/>
</dbReference>
<dbReference type="EMBL" id="CP036264">
    <property type="protein sequence ID" value="QEG02264.1"/>
    <property type="molecule type" value="Genomic_DNA"/>
</dbReference>
<reference evidence="2 3" key="1">
    <citation type="submission" date="2019-02" db="EMBL/GenBank/DDBJ databases">
        <title>Planctomycetal bacteria perform biofilm scaping via a novel small molecule.</title>
        <authorList>
            <person name="Jeske O."/>
            <person name="Boedeker C."/>
            <person name="Wiegand S."/>
            <person name="Breitling P."/>
            <person name="Kallscheuer N."/>
            <person name="Jogler M."/>
            <person name="Rohde M."/>
            <person name="Petersen J."/>
            <person name="Medema M.H."/>
            <person name="Surup F."/>
            <person name="Jogler C."/>
        </authorList>
    </citation>
    <scope>NUCLEOTIDE SEQUENCE [LARGE SCALE GENOMIC DNA]</scope>
    <source>
        <strain evidence="2 3">Mal15</strain>
    </source>
</reference>
<gene>
    <name evidence="2" type="primary">macA_5</name>
    <name evidence="2" type="ORF">Mal15_63500</name>
</gene>
<accession>A0A5B9MMU3</accession>